<organism evidence="1 2">
    <name type="scientific">Kordia antarctica</name>
    <dbReference type="NCBI Taxonomy" id="1218801"/>
    <lineage>
        <taxon>Bacteria</taxon>
        <taxon>Pseudomonadati</taxon>
        <taxon>Bacteroidota</taxon>
        <taxon>Flavobacteriia</taxon>
        <taxon>Flavobacteriales</taxon>
        <taxon>Flavobacteriaceae</taxon>
        <taxon>Kordia</taxon>
    </lineage>
</organism>
<dbReference type="EMBL" id="CP019288">
    <property type="protein sequence ID" value="QHI34770.1"/>
    <property type="molecule type" value="Genomic_DNA"/>
</dbReference>
<dbReference type="Proteomes" id="UP000464657">
    <property type="component" value="Chromosome"/>
</dbReference>
<name>A0A7L4ZDY7_9FLAO</name>
<reference evidence="1 2" key="1">
    <citation type="journal article" date="2013" name="Int. J. Syst. Evol. Microbiol.">
        <title>Kordia antarctica sp. nov., isolated from Antarctic seawater.</title>
        <authorList>
            <person name="Baek K."/>
            <person name="Choi A."/>
            <person name="Kang I."/>
            <person name="Lee K."/>
            <person name="Cho J.C."/>
        </authorList>
    </citation>
    <scope>NUCLEOTIDE SEQUENCE [LARGE SCALE GENOMIC DNA]</scope>
    <source>
        <strain evidence="1 2">IMCC3317</strain>
    </source>
</reference>
<accession>A0A7L4ZDY7</accession>
<dbReference type="KEGG" id="kan:IMCC3317_01140"/>
<dbReference type="RefSeq" id="WP_160127558.1">
    <property type="nucleotide sequence ID" value="NZ_CP019288.1"/>
</dbReference>
<proteinExistence type="predicted"/>
<gene>
    <name evidence="1" type="ORF">IMCC3317_01140</name>
</gene>
<evidence type="ECO:0000313" key="2">
    <source>
        <dbReference type="Proteomes" id="UP000464657"/>
    </source>
</evidence>
<protein>
    <submittedName>
        <fullName evidence="1">Uncharacterized protein</fullName>
    </submittedName>
</protein>
<sequence length="258" mass="30396">MKKEITETTMRGLIGMIPYAGTLLNEITFEHRSRIKQNRIEKFIQSFSDYLNNFSKLDIDFEHIKSEEFSDIFESLILKVSKNRSEEKLELFKKILKSEINNPSTKPDFVEIYLDLIVNLHEKQIEILKEHNLKITISKHKRTEVSTAKTKLSEHKQDIEKEKEKAKNGKFNQLAVFQKKEGKLTSDVIKKEDDLENHNQYRTKKYYDLSNGDFSFFIQDLVSKSLLFDEMIGTIEHKNNKIMELTDFGKGFIDFITK</sequence>
<dbReference type="OrthoDB" id="787297at2"/>
<dbReference type="AlphaFoldDB" id="A0A7L4ZDY7"/>
<keyword evidence="2" id="KW-1185">Reference proteome</keyword>
<evidence type="ECO:0000313" key="1">
    <source>
        <dbReference type="EMBL" id="QHI34770.1"/>
    </source>
</evidence>